<name>A0A0X8FBM3_9LACT</name>
<dbReference type="KEGG" id="asan:AWM72_05560"/>
<evidence type="ECO:0000313" key="3">
    <source>
        <dbReference type="EMBL" id="PKZ22436.1"/>
    </source>
</evidence>
<feature type="transmembrane region" description="Helical" evidence="1">
    <location>
        <begin position="199"/>
        <end position="218"/>
    </location>
</feature>
<feature type="transmembrane region" description="Helical" evidence="1">
    <location>
        <begin position="489"/>
        <end position="512"/>
    </location>
</feature>
<keyword evidence="4" id="KW-1185">Reference proteome</keyword>
<reference evidence="4" key="2">
    <citation type="submission" date="2016-01" db="EMBL/GenBank/DDBJ databases">
        <title>Six Aerococcus type strain genome sequencing and assembly using PacBio and Illumina Hiseq.</title>
        <authorList>
            <person name="Carkaci D."/>
            <person name="Dargis R."/>
            <person name="Nielsen X.C."/>
            <person name="Skovgaard O."/>
            <person name="Fuursted K."/>
            <person name="Christensen J.J."/>
        </authorList>
    </citation>
    <scope>NUCLEOTIDE SEQUENCE [LARGE SCALE GENOMIC DNA]</scope>
    <source>
        <strain evidence="4">CCUG43001</strain>
    </source>
</reference>
<feature type="transmembrane region" description="Helical" evidence="1">
    <location>
        <begin position="248"/>
        <end position="276"/>
    </location>
</feature>
<evidence type="ECO:0000313" key="4">
    <source>
        <dbReference type="Proteomes" id="UP000069912"/>
    </source>
</evidence>
<feature type="transmembrane region" description="Helical" evidence="1">
    <location>
        <begin position="433"/>
        <end position="459"/>
    </location>
</feature>
<organism evidence="2 4">
    <name type="scientific">Aerococcus sanguinicola</name>
    <dbReference type="NCBI Taxonomy" id="119206"/>
    <lineage>
        <taxon>Bacteria</taxon>
        <taxon>Bacillati</taxon>
        <taxon>Bacillota</taxon>
        <taxon>Bacilli</taxon>
        <taxon>Lactobacillales</taxon>
        <taxon>Aerococcaceae</taxon>
        <taxon>Aerococcus</taxon>
    </lineage>
</organism>
<feature type="transmembrane region" description="Helical" evidence="1">
    <location>
        <begin position="21"/>
        <end position="47"/>
    </location>
</feature>
<dbReference type="OrthoDB" id="1998185at2"/>
<evidence type="ECO:0000313" key="2">
    <source>
        <dbReference type="EMBL" id="AMB94260.1"/>
    </source>
</evidence>
<keyword evidence="1" id="KW-0812">Transmembrane</keyword>
<evidence type="ECO:0000313" key="5">
    <source>
        <dbReference type="Proteomes" id="UP000234239"/>
    </source>
</evidence>
<feature type="transmembrane region" description="Helical" evidence="1">
    <location>
        <begin position="225"/>
        <end position="242"/>
    </location>
</feature>
<feature type="transmembrane region" description="Helical" evidence="1">
    <location>
        <begin position="136"/>
        <end position="156"/>
    </location>
</feature>
<proteinExistence type="predicted"/>
<evidence type="ECO:0008006" key="6">
    <source>
        <dbReference type="Google" id="ProtNLM"/>
    </source>
</evidence>
<protein>
    <recommendedName>
        <fullName evidence="6">Glycosyltransferase RgtA/B/C/D-like domain-containing protein</fullName>
    </recommendedName>
</protein>
<gene>
    <name evidence="2" type="ORF">AWM72_05560</name>
    <name evidence="3" type="ORF">CYJ28_04795</name>
</gene>
<reference evidence="3 5" key="3">
    <citation type="submission" date="2017-12" db="EMBL/GenBank/DDBJ databases">
        <title>Phylogenetic diversity of female urinary microbiome.</title>
        <authorList>
            <person name="Thomas-White K."/>
            <person name="Wolfe A.J."/>
        </authorList>
    </citation>
    <scope>NUCLEOTIDE SEQUENCE [LARGE SCALE GENOMIC DNA]</scope>
    <source>
        <strain evidence="3 5">UMB0139</strain>
    </source>
</reference>
<reference evidence="2 4" key="1">
    <citation type="journal article" date="2016" name="Genome Announc.">
        <title>Complete Genome Sequences of Aerococcus christensenii CCUG 28831T, Aerococcus sanguinicola CCUG 43001T, Aerococcus urinae CCUG 36881T, Aerococcus urinaeequi CCUG 28094T, Aerococcus urinaehominis CCUG 42038 BT, and Aerococcus viridans CCUG 4311T.</title>
        <authorList>
            <person name="Carkaci D."/>
            <person name="Dargis R."/>
            <person name="Nielsen X.C."/>
            <person name="Skovgaard O."/>
            <person name="Fuursted K."/>
            <person name="Christensen J.J."/>
        </authorList>
    </citation>
    <scope>NUCLEOTIDE SEQUENCE [LARGE SCALE GENOMIC DNA]</scope>
    <source>
        <strain evidence="2 4">CCUG43001</strain>
    </source>
</reference>
<sequence length="525" mass="60647">MLLSENETRGAAFVKKLSQIIYQLSISGVQLIAGIFLLGILFLNSQFSAQVEEYGREVVRFYPPSPLFWPYIGLVLVILLIVYLLRERLRAEQVFKFLAVLYLILGFYLILNGPLHLRADARAVHDVSKMMADQNYAFTMLGAYMYNYPYQMGLALYERILGAFSDQVILLFVANLFQVLGINYCIYRISDHYFKEKQGIVLMSLVLSFLFIPQLFFIRFAYGEIPGLFCLLAGYWALIQYGEKKHPFYLILTFVFTALALMLRLNYLIWVIALILGQIVLFFKQRNWRYLLAVGVLALSIPVGQKAIPTYYRQVHGFDLGPGSPTELWLAMGTDPLNTSKAPGWYDEKALKPFQRTGFDQEKTKEIGRQRVQANVDYFKEHPDYAKTFFVHKWASIWAEPTFQGIWSGPQFKEDQLTTAKEPMLSLYRFGKLYFASFHYMKGLIFLIYGGSLVFVLFLVRKYPQMTVLIIFFIGGVIFHTFWEGKSQYVYPYVILLVPLLAASLGHLFQALEGLWAKAREKLFS</sequence>
<dbReference type="EMBL" id="PKGY01000002">
    <property type="protein sequence ID" value="PKZ22436.1"/>
    <property type="molecule type" value="Genomic_DNA"/>
</dbReference>
<feature type="transmembrane region" description="Helical" evidence="1">
    <location>
        <begin position="97"/>
        <end position="116"/>
    </location>
</feature>
<dbReference type="Proteomes" id="UP000069912">
    <property type="component" value="Chromosome"/>
</dbReference>
<keyword evidence="1" id="KW-1133">Transmembrane helix</keyword>
<dbReference type="AlphaFoldDB" id="A0A0X8FBM3"/>
<evidence type="ECO:0000256" key="1">
    <source>
        <dbReference type="SAM" id="Phobius"/>
    </source>
</evidence>
<dbReference type="EMBL" id="CP014160">
    <property type="protein sequence ID" value="AMB94260.1"/>
    <property type="molecule type" value="Genomic_DNA"/>
</dbReference>
<feature type="transmembrane region" description="Helical" evidence="1">
    <location>
        <begin position="67"/>
        <end position="85"/>
    </location>
</feature>
<accession>A0A0X8FBM3</accession>
<feature type="transmembrane region" description="Helical" evidence="1">
    <location>
        <begin position="168"/>
        <end position="187"/>
    </location>
</feature>
<feature type="transmembrane region" description="Helical" evidence="1">
    <location>
        <begin position="288"/>
        <end position="308"/>
    </location>
</feature>
<feature type="transmembrane region" description="Helical" evidence="1">
    <location>
        <begin position="466"/>
        <end position="483"/>
    </location>
</feature>
<keyword evidence="1" id="KW-0472">Membrane</keyword>
<dbReference type="Proteomes" id="UP000234239">
    <property type="component" value="Unassembled WGS sequence"/>
</dbReference>